<evidence type="ECO:0000313" key="3">
    <source>
        <dbReference type="Proteomes" id="UP001152759"/>
    </source>
</evidence>
<feature type="compositionally biased region" description="Basic and acidic residues" evidence="1">
    <location>
        <begin position="8"/>
        <end position="23"/>
    </location>
</feature>
<dbReference type="KEGG" id="btab:109043465"/>
<dbReference type="EMBL" id="OU963867">
    <property type="protein sequence ID" value="CAH0391694.1"/>
    <property type="molecule type" value="Genomic_DNA"/>
</dbReference>
<name>A0A9P0F4J1_BEMTA</name>
<dbReference type="PANTHER" id="PTHR31239">
    <property type="entry name" value="NICOLIN 1"/>
    <property type="match status" value="1"/>
</dbReference>
<dbReference type="AlphaFoldDB" id="A0A9P0F4J1"/>
<proteinExistence type="predicted"/>
<feature type="region of interest" description="Disordered" evidence="1">
    <location>
        <begin position="233"/>
        <end position="252"/>
    </location>
</feature>
<accession>A0A9P0F4J1</accession>
<dbReference type="Proteomes" id="UP001152759">
    <property type="component" value="Chromosome 6"/>
</dbReference>
<dbReference type="GO" id="GO:0005654">
    <property type="term" value="C:nucleoplasm"/>
    <property type="evidence" value="ECO:0007669"/>
    <property type="project" value="TreeGrafter"/>
</dbReference>
<dbReference type="InterPro" id="IPR040235">
    <property type="entry name" value="Nicolin-1"/>
</dbReference>
<evidence type="ECO:0000256" key="1">
    <source>
        <dbReference type="SAM" id="MobiDB-lite"/>
    </source>
</evidence>
<protein>
    <recommendedName>
        <fullName evidence="4">Nicolin-1</fullName>
    </recommendedName>
</protein>
<feature type="region of interest" description="Disordered" evidence="1">
    <location>
        <begin position="1"/>
        <end position="29"/>
    </location>
</feature>
<gene>
    <name evidence="2" type="ORF">BEMITA_LOCUS10290</name>
</gene>
<feature type="compositionally biased region" description="Polar residues" evidence="1">
    <location>
        <begin position="233"/>
        <end position="248"/>
    </location>
</feature>
<evidence type="ECO:0008006" key="4">
    <source>
        <dbReference type="Google" id="ProtNLM"/>
    </source>
</evidence>
<dbReference type="PANTHER" id="PTHR31239:SF2">
    <property type="entry name" value="NICOLIN-1"/>
    <property type="match status" value="1"/>
</dbReference>
<sequence>MAESSDDVEQRDRRSLSEGDEIRGASTSTKGSHFLAPAAAVTPVRQSVEFSVKGPISLYLEEDQPTSPGCAVLDIIFSFPATVGELTLRNYYTQSLSLFVRYSDESVAGKSSEPGFSSFHESGPRFAKKKWVVSIERKELMKHVHYEQGSQDFISIPATESSVEWKDLSAIRLILKQPSSVWHTFHVEELNVYRDLPRFVSRSHSHASSEQCQQINKLMAMLRNQTYEALTWSPKQDSGNAASKSSPRLSLRDHQKTGGYEVVLMPPYNN</sequence>
<organism evidence="2 3">
    <name type="scientific">Bemisia tabaci</name>
    <name type="common">Sweetpotato whitefly</name>
    <name type="synonym">Aleurodes tabaci</name>
    <dbReference type="NCBI Taxonomy" id="7038"/>
    <lineage>
        <taxon>Eukaryota</taxon>
        <taxon>Metazoa</taxon>
        <taxon>Ecdysozoa</taxon>
        <taxon>Arthropoda</taxon>
        <taxon>Hexapoda</taxon>
        <taxon>Insecta</taxon>
        <taxon>Pterygota</taxon>
        <taxon>Neoptera</taxon>
        <taxon>Paraneoptera</taxon>
        <taxon>Hemiptera</taxon>
        <taxon>Sternorrhyncha</taxon>
        <taxon>Aleyrodoidea</taxon>
        <taxon>Aleyrodidae</taxon>
        <taxon>Aleyrodinae</taxon>
        <taxon>Bemisia</taxon>
    </lineage>
</organism>
<keyword evidence="3" id="KW-1185">Reference proteome</keyword>
<evidence type="ECO:0000313" key="2">
    <source>
        <dbReference type="EMBL" id="CAH0391694.1"/>
    </source>
</evidence>
<reference evidence="2" key="1">
    <citation type="submission" date="2021-12" db="EMBL/GenBank/DDBJ databases">
        <authorList>
            <person name="King R."/>
        </authorList>
    </citation>
    <scope>NUCLEOTIDE SEQUENCE</scope>
</reference>